<keyword evidence="5" id="KW-1185">Reference proteome</keyword>
<keyword evidence="3" id="KW-0472">Membrane</keyword>
<dbReference type="PANTHER" id="PTHR44858:SF1">
    <property type="entry name" value="UDP-N-ACETYLGLUCOSAMINE--PEPTIDE N-ACETYLGLUCOSAMINYLTRANSFERASE SPINDLY-RELATED"/>
    <property type="match status" value="1"/>
</dbReference>
<dbReference type="PANTHER" id="PTHR44858">
    <property type="entry name" value="TETRATRICOPEPTIDE REPEAT PROTEIN 6"/>
    <property type="match status" value="1"/>
</dbReference>
<dbReference type="RefSeq" id="WP_345220582.1">
    <property type="nucleotide sequence ID" value="NZ_BAABHA010000001.1"/>
</dbReference>
<dbReference type="Pfam" id="PF13432">
    <property type="entry name" value="TPR_16"/>
    <property type="match status" value="2"/>
</dbReference>
<evidence type="ECO:0008006" key="6">
    <source>
        <dbReference type="Google" id="ProtNLM"/>
    </source>
</evidence>
<evidence type="ECO:0000256" key="2">
    <source>
        <dbReference type="ARBA" id="ARBA00022803"/>
    </source>
</evidence>
<reference evidence="5" key="1">
    <citation type="journal article" date="2019" name="Int. J. Syst. Evol. Microbiol.">
        <title>The Global Catalogue of Microorganisms (GCM) 10K type strain sequencing project: providing services to taxonomists for standard genome sequencing and annotation.</title>
        <authorList>
            <consortium name="The Broad Institute Genomics Platform"/>
            <consortium name="The Broad Institute Genome Sequencing Center for Infectious Disease"/>
            <person name="Wu L."/>
            <person name="Ma J."/>
        </authorList>
    </citation>
    <scope>NUCLEOTIDE SEQUENCE [LARGE SCALE GENOMIC DNA]</scope>
    <source>
        <strain evidence="5">JCM 17924</strain>
    </source>
</reference>
<feature type="transmembrane region" description="Helical" evidence="3">
    <location>
        <begin position="246"/>
        <end position="270"/>
    </location>
</feature>
<proteinExistence type="predicted"/>
<evidence type="ECO:0000256" key="1">
    <source>
        <dbReference type="ARBA" id="ARBA00022737"/>
    </source>
</evidence>
<evidence type="ECO:0000313" key="4">
    <source>
        <dbReference type="EMBL" id="GAA4372552.1"/>
    </source>
</evidence>
<dbReference type="SUPFAM" id="SSF48452">
    <property type="entry name" value="TPR-like"/>
    <property type="match status" value="2"/>
</dbReference>
<keyword evidence="1" id="KW-0677">Repeat</keyword>
<evidence type="ECO:0000313" key="5">
    <source>
        <dbReference type="Proteomes" id="UP001500454"/>
    </source>
</evidence>
<dbReference type="Gene3D" id="1.25.40.10">
    <property type="entry name" value="Tetratricopeptide repeat domain"/>
    <property type="match status" value="2"/>
</dbReference>
<dbReference type="SMART" id="SM00028">
    <property type="entry name" value="TPR"/>
    <property type="match status" value="5"/>
</dbReference>
<keyword evidence="3" id="KW-1133">Transmembrane helix</keyword>
<dbReference type="InterPro" id="IPR019734">
    <property type="entry name" value="TPR_rpt"/>
</dbReference>
<accession>A0ABP8ITP6</accession>
<gene>
    <name evidence="4" type="ORF">GCM10023186_02200</name>
</gene>
<evidence type="ECO:0000256" key="3">
    <source>
        <dbReference type="SAM" id="Phobius"/>
    </source>
</evidence>
<protein>
    <recommendedName>
        <fullName evidence="6">Tetratricopeptide repeat protein</fullName>
    </recommendedName>
</protein>
<organism evidence="4 5">
    <name type="scientific">Hymenobacter koreensis</name>
    <dbReference type="NCBI Taxonomy" id="1084523"/>
    <lineage>
        <taxon>Bacteria</taxon>
        <taxon>Pseudomonadati</taxon>
        <taxon>Bacteroidota</taxon>
        <taxon>Cytophagia</taxon>
        <taxon>Cytophagales</taxon>
        <taxon>Hymenobacteraceae</taxon>
        <taxon>Hymenobacter</taxon>
    </lineage>
</organism>
<dbReference type="Proteomes" id="UP001500454">
    <property type="component" value="Unassembled WGS sequence"/>
</dbReference>
<sequence length="356" mass="40054">MPAEPDLSRLQALFQTNRPDVAEQAVRQVLQQLPQDARLYALLALALHRQQQYAPASEAVRTSLALAPHYGYGHYIQAVILLAQGQAQAAVTSINESLRLTPMAAHALSLRALIHYELKQYAAGLADARAALAIDPLNGEALRWCVACLRRLNRFAEAKEAAQQWLQIEPNNAEAQLAVGHAALHFHEPTEAERHLVEAVRLNPTDQVARQQLSRAYQNRYLGLRLYRAYDAHYNQINTRVQRGQVWWFGLLLLEVILVGMLSPLILLWIGVDYLRWRLSPTVRRLRQLDAVAARQRRRSWALGLAFSAVLLSLVGAAVWVCSHFGWSLSWLGPGLVAGLTPLFYGLNEERQQLRP</sequence>
<dbReference type="InterPro" id="IPR011990">
    <property type="entry name" value="TPR-like_helical_dom_sf"/>
</dbReference>
<dbReference type="InterPro" id="IPR050498">
    <property type="entry name" value="Ycf3"/>
</dbReference>
<feature type="transmembrane region" description="Helical" evidence="3">
    <location>
        <begin position="301"/>
        <end position="321"/>
    </location>
</feature>
<feature type="transmembrane region" description="Helical" evidence="3">
    <location>
        <begin position="327"/>
        <end position="347"/>
    </location>
</feature>
<keyword evidence="3" id="KW-0812">Transmembrane</keyword>
<comment type="caution">
    <text evidence="4">The sequence shown here is derived from an EMBL/GenBank/DDBJ whole genome shotgun (WGS) entry which is preliminary data.</text>
</comment>
<keyword evidence="2" id="KW-0802">TPR repeat</keyword>
<name>A0ABP8ITP6_9BACT</name>
<dbReference type="EMBL" id="BAABHA010000001">
    <property type="protein sequence ID" value="GAA4372552.1"/>
    <property type="molecule type" value="Genomic_DNA"/>
</dbReference>